<organism evidence="1 2">
    <name type="scientific">Cinchona calisaya</name>
    <dbReference type="NCBI Taxonomy" id="153742"/>
    <lineage>
        <taxon>Eukaryota</taxon>
        <taxon>Viridiplantae</taxon>
        <taxon>Streptophyta</taxon>
        <taxon>Embryophyta</taxon>
        <taxon>Tracheophyta</taxon>
        <taxon>Spermatophyta</taxon>
        <taxon>Magnoliopsida</taxon>
        <taxon>eudicotyledons</taxon>
        <taxon>Gunneridae</taxon>
        <taxon>Pentapetalae</taxon>
        <taxon>asterids</taxon>
        <taxon>lamiids</taxon>
        <taxon>Gentianales</taxon>
        <taxon>Rubiaceae</taxon>
        <taxon>Cinchonoideae</taxon>
        <taxon>Cinchoneae</taxon>
        <taxon>Cinchona</taxon>
    </lineage>
</organism>
<dbReference type="AlphaFoldDB" id="A0ABD2Z2H6"/>
<name>A0ABD2Z2H6_9GENT</name>
<reference evidence="1 2" key="1">
    <citation type="submission" date="2024-11" db="EMBL/GenBank/DDBJ databases">
        <title>A near-complete genome assembly of Cinchona calisaya.</title>
        <authorList>
            <person name="Lian D.C."/>
            <person name="Zhao X.W."/>
            <person name="Wei L."/>
        </authorList>
    </citation>
    <scope>NUCLEOTIDE SEQUENCE [LARGE SCALE GENOMIC DNA]</scope>
    <source>
        <tissue evidence="1">Nenye</tissue>
    </source>
</reference>
<proteinExistence type="predicted"/>
<accession>A0ABD2Z2H6</accession>
<protein>
    <submittedName>
        <fullName evidence="1">Uncharacterized protein</fullName>
    </submittedName>
</protein>
<keyword evidence="2" id="KW-1185">Reference proteome</keyword>
<gene>
    <name evidence="1" type="ORF">ACH5RR_025758</name>
</gene>
<comment type="caution">
    <text evidence="1">The sequence shown here is derived from an EMBL/GenBank/DDBJ whole genome shotgun (WGS) entry which is preliminary data.</text>
</comment>
<dbReference type="EMBL" id="JBJUIK010000011">
    <property type="protein sequence ID" value="KAL3513041.1"/>
    <property type="molecule type" value="Genomic_DNA"/>
</dbReference>
<evidence type="ECO:0000313" key="2">
    <source>
        <dbReference type="Proteomes" id="UP001630127"/>
    </source>
</evidence>
<dbReference type="Proteomes" id="UP001630127">
    <property type="component" value="Unassembled WGS sequence"/>
</dbReference>
<sequence>MGNKRKALNSVALVESGVIHHQSNEPKIVLDKNRFVSIEAQMFYDKLALIASPFLERDIDFYGSGDDKINTLTAPGEVCCAFLSKISDRTWYKFVREDAIVDNDTIVREFITNTHKFIGTIVQVRKQLVNFSREIINAYYQILNIANSVTLRTGSQISPDKPITGPWIRLTLKKHDKSLQDVLAKHQPKT</sequence>
<evidence type="ECO:0000313" key="1">
    <source>
        <dbReference type="EMBL" id="KAL3513041.1"/>
    </source>
</evidence>